<dbReference type="InterPro" id="IPR014044">
    <property type="entry name" value="CAP_dom"/>
</dbReference>
<keyword evidence="3" id="KW-1185">Reference proteome</keyword>
<name>A0A0B1TDC9_OESDE</name>
<dbReference type="OrthoDB" id="5840173at2759"/>
<dbReference type="AlphaFoldDB" id="A0A0B1TDC9"/>
<dbReference type="SUPFAM" id="SSF55797">
    <property type="entry name" value="PR-1-like"/>
    <property type="match status" value="1"/>
</dbReference>
<sequence length="140" mass="16033">MSDDVRLAFWTKHNELRTNLALGVVENGQSGTYLRKASKMYQLTYVCSLEKSAMERAKQCEDISNNEPPEGVSENYQVFTKNINRDLSIAAKQAVQLWWSEIQKLESPLDQIQNLFYTHLGISSFAKVGGFFFCNQKRLS</sequence>
<dbReference type="Gene3D" id="3.40.33.10">
    <property type="entry name" value="CAP"/>
    <property type="match status" value="1"/>
</dbReference>
<dbReference type="Pfam" id="PF00188">
    <property type="entry name" value="CAP"/>
    <property type="match status" value="1"/>
</dbReference>
<reference evidence="2 3" key="1">
    <citation type="submission" date="2014-03" db="EMBL/GenBank/DDBJ databases">
        <title>Draft genome of the hookworm Oesophagostomum dentatum.</title>
        <authorList>
            <person name="Mitreva M."/>
        </authorList>
    </citation>
    <scope>NUCLEOTIDE SEQUENCE [LARGE SCALE GENOMIC DNA]</scope>
    <source>
        <strain evidence="2 3">OD-Hann</strain>
    </source>
</reference>
<accession>A0A0B1TDC9</accession>
<proteinExistence type="predicted"/>
<protein>
    <submittedName>
        <fullName evidence="2">SCP-like protein</fullName>
    </submittedName>
</protein>
<dbReference type="Proteomes" id="UP000053660">
    <property type="component" value="Unassembled WGS sequence"/>
</dbReference>
<dbReference type="EMBL" id="KN549928">
    <property type="protein sequence ID" value="KHJ95548.1"/>
    <property type="molecule type" value="Genomic_DNA"/>
</dbReference>
<dbReference type="SMART" id="SM00198">
    <property type="entry name" value="SCP"/>
    <property type="match status" value="1"/>
</dbReference>
<evidence type="ECO:0000313" key="3">
    <source>
        <dbReference type="Proteomes" id="UP000053660"/>
    </source>
</evidence>
<evidence type="ECO:0000313" key="2">
    <source>
        <dbReference type="EMBL" id="KHJ95548.1"/>
    </source>
</evidence>
<feature type="domain" description="SCP" evidence="1">
    <location>
        <begin position="4"/>
        <end position="137"/>
    </location>
</feature>
<organism evidence="2 3">
    <name type="scientific">Oesophagostomum dentatum</name>
    <name type="common">Nodular worm</name>
    <dbReference type="NCBI Taxonomy" id="61180"/>
    <lineage>
        <taxon>Eukaryota</taxon>
        <taxon>Metazoa</taxon>
        <taxon>Ecdysozoa</taxon>
        <taxon>Nematoda</taxon>
        <taxon>Chromadorea</taxon>
        <taxon>Rhabditida</taxon>
        <taxon>Rhabditina</taxon>
        <taxon>Rhabditomorpha</taxon>
        <taxon>Strongyloidea</taxon>
        <taxon>Strongylidae</taxon>
        <taxon>Oesophagostomum</taxon>
    </lineage>
</organism>
<evidence type="ECO:0000259" key="1">
    <source>
        <dbReference type="SMART" id="SM00198"/>
    </source>
</evidence>
<dbReference type="CDD" id="cd05380">
    <property type="entry name" value="CAP_euk"/>
    <property type="match status" value="1"/>
</dbReference>
<dbReference type="InterPro" id="IPR035940">
    <property type="entry name" value="CAP_sf"/>
</dbReference>
<gene>
    <name evidence="2" type="ORF">OESDEN_04506</name>
</gene>